<evidence type="ECO:0000256" key="1">
    <source>
        <dbReference type="ARBA" id="ARBA00022490"/>
    </source>
</evidence>
<keyword evidence="3 5" id="KW-0698">rRNA processing</keyword>
<dbReference type="GO" id="GO:0005840">
    <property type="term" value="C:ribosome"/>
    <property type="evidence" value="ECO:0007669"/>
    <property type="project" value="InterPro"/>
</dbReference>
<dbReference type="InterPro" id="IPR002676">
    <property type="entry name" value="RimM_N"/>
</dbReference>
<dbReference type="GO" id="GO:0006364">
    <property type="term" value="P:rRNA processing"/>
    <property type="evidence" value="ECO:0007669"/>
    <property type="project" value="UniProtKB-UniRule"/>
</dbReference>
<comment type="similarity">
    <text evidence="5">Belongs to the RimM family.</text>
</comment>
<dbReference type="EMBL" id="DVNO01000030">
    <property type="protein sequence ID" value="HIU65657.1"/>
    <property type="molecule type" value="Genomic_DNA"/>
</dbReference>
<dbReference type="GO" id="GO:0042274">
    <property type="term" value="P:ribosomal small subunit biogenesis"/>
    <property type="evidence" value="ECO:0007669"/>
    <property type="project" value="UniProtKB-UniRule"/>
</dbReference>
<dbReference type="InterPro" id="IPR036976">
    <property type="entry name" value="RimM_N_sf"/>
</dbReference>
<comment type="subunit">
    <text evidence="5">Binds ribosomal protein uS19.</text>
</comment>
<dbReference type="Gene3D" id="2.40.30.60">
    <property type="entry name" value="RimM"/>
    <property type="match status" value="1"/>
</dbReference>
<keyword evidence="2 5" id="KW-0690">Ribosome biogenesis</keyword>
<dbReference type="PANTHER" id="PTHR33692:SF1">
    <property type="entry name" value="RIBOSOME MATURATION FACTOR RIMM"/>
    <property type="match status" value="1"/>
</dbReference>
<comment type="function">
    <text evidence="5">An accessory protein needed during the final step in the assembly of 30S ribosomal subunit, possibly for assembly of the head region. Essential for efficient processing of 16S rRNA. May be needed both before and after RbfA during the maturation of 16S rRNA. It has affinity for free ribosomal 30S subunits but not for 70S ribosomes.</text>
</comment>
<reference evidence="7" key="2">
    <citation type="journal article" date="2021" name="PeerJ">
        <title>Extensive microbial diversity within the chicken gut microbiome revealed by metagenomics and culture.</title>
        <authorList>
            <person name="Gilroy R."/>
            <person name="Ravi A."/>
            <person name="Getino M."/>
            <person name="Pursley I."/>
            <person name="Horton D.L."/>
            <person name="Alikhan N.F."/>
            <person name="Baker D."/>
            <person name="Gharbi K."/>
            <person name="Hall N."/>
            <person name="Watson M."/>
            <person name="Adriaenssens E.M."/>
            <person name="Foster-Nyarko E."/>
            <person name="Jarju S."/>
            <person name="Secka A."/>
            <person name="Antonio M."/>
            <person name="Oren A."/>
            <person name="Chaudhuri R.R."/>
            <person name="La Ragione R."/>
            <person name="Hildebrand F."/>
            <person name="Pallen M.J."/>
        </authorList>
    </citation>
    <scope>NUCLEOTIDE SEQUENCE</scope>
    <source>
        <strain evidence="7">CHK136-897</strain>
    </source>
</reference>
<gene>
    <name evidence="5 7" type="primary">rimM</name>
    <name evidence="7" type="ORF">IAC63_03395</name>
</gene>
<dbReference type="InterPro" id="IPR009000">
    <property type="entry name" value="Transl_B-barrel_sf"/>
</dbReference>
<keyword evidence="4 5" id="KW-0143">Chaperone</keyword>
<evidence type="ECO:0000313" key="8">
    <source>
        <dbReference type="Proteomes" id="UP000824142"/>
    </source>
</evidence>
<dbReference type="GO" id="GO:0043022">
    <property type="term" value="F:ribosome binding"/>
    <property type="evidence" value="ECO:0007669"/>
    <property type="project" value="InterPro"/>
</dbReference>
<comment type="subcellular location">
    <subcellularLocation>
        <location evidence="5">Cytoplasm</location>
    </subcellularLocation>
</comment>
<feature type="domain" description="RimM N-terminal" evidence="6">
    <location>
        <begin position="9"/>
        <end position="87"/>
    </location>
</feature>
<name>A0A9D1MSI3_9PROT</name>
<dbReference type="InterPro" id="IPR011961">
    <property type="entry name" value="RimM"/>
</dbReference>
<evidence type="ECO:0000256" key="2">
    <source>
        <dbReference type="ARBA" id="ARBA00022517"/>
    </source>
</evidence>
<evidence type="ECO:0000313" key="7">
    <source>
        <dbReference type="EMBL" id="HIU65657.1"/>
    </source>
</evidence>
<sequence>MTDRKEILVAKIVAPQGIRGEVRVQTYTQAPSDLKTLKVHGNKLVDGAFHFVRAVPSSSVIIARIDGVNDRNAAELLRNTELFVNRKDLPELKSGEYYQTDLIGMRVVRDGITIGLVDNIQNYGGGDILELDTGEMISFVGASVDVERKIINV</sequence>
<evidence type="ECO:0000256" key="4">
    <source>
        <dbReference type="ARBA" id="ARBA00023186"/>
    </source>
</evidence>
<dbReference type="Proteomes" id="UP000824142">
    <property type="component" value="Unassembled WGS sequence"/>
</dbReference>
<dbReference type="SUPFAM" id="SSF50447">
    <property type="entry name" value="Translation proteins"/>
    <property type="match status" value="1"/>
</dbReference>
<dbReference type="Pfam" id="PF01782">
    <property type="entry name" value="RimM"/>
    <property type="match status" value="1"/>
</dbReference>
<evidence type="ECO:0000256" key="5">
    <source>
        <dbReference type="HAMAP-Rule" id="MF_00014"/>
    </source>
</evidence>
<dbReference type="Gene3D" id="2.30.30.240">
    <property type="entry name" value="PRC-barrel domain"/>
    <property type="match status" value="1"/>
</dbReference>
<comment type="domain">
    <text evidence="5">The PRC barrel domain binds ribosomal protein uS19.</text>
</comment>
<reference evidence="7" key="1">
    <citation type="submission" date="2020-10" db="EMBL/GenBank/DDBJ databases">
        <authorList>
            <person name="Gilroy R."/>
        </authorList>
    </citation>
    <scope>NUCLEOTIDE SEQUENCE</scope>
    <source>
        <strain evidence="7">CHK136-897</strain>
    </source>
</reference>
<dbReference type="GO" id="GO:0005737">
    <property type="term" value="C:cytoplasm"/>
    <property type="evidence" value="ECO:0007669"/>
    <property type="project" value="UniProtKB-SubCell"/>
</dbReference>
<comment type="caution">
    <text evidence="7">The sequence shown here is derived from an EMBL/GenBank/DDBJ whole genome shotgun (WGS) entry which is preliminary data.</text>
</comment>
<evidence type="ECO:0000259" key="6">
    <source>
        <dbReference type="Pfam" id="PF01782"/>
    </source>
</evidence>
<organism evidence="7 8">
    <name type="scientific">Candidatus Enterousia avicola</name>
    <dbReference type="NCBI Taxonomy" id="2840787"/>
    <lineage>
        <taxon>Bacteria</taxon>
        <taxon>Pseudomonadati</taxon>
        <taxon>Pseudomonadota</taxon>
        <taxon>Alphaproteobacteria</taxon>
        <taxon>Candidatus Enterousia</taxon>
    </lineage>
</organism>
<dbReference type="PANTHER" id="PTHR33692">
    <property type="entry name" value="RIBOSOME MATURATION FACTOR RIMM"/>
    <property type="match status" value="1"/>
</dbReference>
<dbReference type="InterPro" id="IPR011033">
    <property type="entry name" value="PRC_barrel-like_sf"/>
</dbReference>
<keyword evidence="1 5" id="KW-0963">Cytoplasm</keyword>
<dbReference type="NCBIfam" id="TIGR02273">
    <property type="entry name" value="16S_RimM"/>
    <property type="match status" value="1"/>
</dbReference>
<dbReference type="HAMAP" id="MF_00014">
    <property type="entry name" value="Ribosome_mat_RimM"/>
    <property type="match status" value="1"/>
</dbReference>
<dbReference type="AlphaFoldDB" id="A0A9D1MSI3"/>
<proteinExistence type="inferred from homology"/>
<evidence type="ECO:0000256" key="3">
    <source>
        <dbReference type="ARBA" id="ARBA00022552"/>
    </source>
</evidence>
<protein>
    <recommendedName>
        <fullName evidence="5">Ribosome maturation factor RimM</fullName>
    </recommendedName>
</protein>
<dbReference type="SUPFAM" id="SSF50346">
    <property type="entry name" value="PRC-barrel domain"/>
    <property type="match status" value="1"/>
</dbReference>
<accession>A0A9D1MSI3</accession>